<dbReference type="EMBL" id="JABFAB010000009">
    <property type="protein sequence ID" value="MBA0660495.1"/>
    <property type="molecule type" value="Genomic_DNA"/>
</dbReference>
<evidence type="ECO:0000256" key="2">
    <source>
        <dbReference type="SAM" id="SignalP"/>
    </source>
</evidence>
<sequence length="137" mass="15354">MATFKLFFTLCLHAFFLIPSSGIRLFPSHPFSISDQTSKDQKLELFPSHPFSISDQTSKDQKLELNIEFKKFSVATQLSSLAVRGNEGAESEQFRSNSKHTLMKEAREAIKASIERNAGNPLESKRLSPGGPDPHHH</sequence>
<feature type="region of interest" description="Disordered" evidence="1">
    <location>
        <begin position="112"/>
        <end position="137"/>
    </location>
</feature>
<feature type="chain" id="PRO_5029491158" evidence="2">
    <location>
        <begin position="23"/>
        <end position="137"/>
    </location>
</feature>
<organism evidence="3 4">
    <name type="scientific">Gossypium klotzschianum</name>
    <dbReference type="NCBI Taxonomy" id="34286"/>
    <lineage>
        <taxon>Eukaryota</taxon>
        <taxon>Viridiplantae</taxon>
        <taxon>Streptophyta</taxon>
        <taxon>Embryophyta</taxon>
        <taxon>Tracheophyta</taxon>
        <taxon>Spermatophyta</taxon>
        <taxon>Magnoliopsida</taxon>
        <taxon>eudicotyledons</taxon>
        <taxon>Gunneridae</taxon>
        <taxon>Pentapetalae</taxon>
        <taxon>rosids</taxon>
        <taxon>malvids</taxon>
        <taxon>Malvales</taxon>
        <taxon>Malvaceae</taxon>
        <taxon>Malvoideae</taxon>
        <taxon>Gossypium</taxon>
    </lineage>
</organism>
<gene>
    <name evidence="3" type="ORF">Goklo_012506</name>
</gene>
<dbReference type="OrthoDB" id="1413556at2759"/>
<name>A0A7J8VCF3_9ROSI</name>
<comment type="caution">
    <text evidence="3">The sequence shown here is derived from an EMBL/GenBank/DDBJ whole genome shotgun (WGS) entry which is preliminary data.</text>
</comment>
<accession>A0A7J8VCF3</accession>
<evidence type="ECO:0000256" key="1">
    <source>
        <dbReference type="SAM" id="MobiDB-lite"/>
    </source>
</evidence>
<feature type="signal peptide" evidence="2">
    <location>
        <begin position="1"/>
        <end position="22"/>
    </location>
</feature>
<dbReference type="AlphaFoldDB" id="A0A7J8VCF3"/>
<evidence type="ECO:0000313" key="4">
    <source>
        <dbReference type="Proteomes" id="UP000593573"/>
    </source>
</evidence>
<proteinExistence type="predicted"/>
<protein>
    <submittedName>
        <fullName evidence="3">Uncharacterized protein</fullName>
    </submittedName>
</protein>
<dbReference type="Proteomes" id="UP000593573">
    <property type="component" value="Unassembled WGS sequence"/>
</dbReference>
<evidence type="ECO:0000313" key="3">
    <source>
        <dbReference type="EMBL" id="MBA0660495.1"/>
    </source>
</evidence>
<keyword evidence="2" id="KW-0732">Signal</keyword>
<reference evidence="3 4" key="1">
    <citation type="journal article" date="2019" name="Genome Biol. Evol.">
        <title>Insights into the evolution of the New World diploid cottons (Gossypium, subgenus Houzingenia) based on genome sequencing.</title>
        <authorList>
            <person name="Grover C.E."/>
            <person name="Arick M.A. 2nd"/>
            <person name="Thrash A."/>
            <person name="Conover J.L."/>
            <person name="Sanders W.S."/>
            <person name="Peterson D.G."/>
            <person name="Frelichowski J.E."/>
            <person name="Scheffler J.A."/>
            <person name="Scheffler B.E."/>
            <person name="Wendel J.F."/>
        </authorList>
    </citation>
    <scope>NUCLEOTIDE SEQUENCE [LARGE SCALE GENOMIC DNA]</scope>
    <source>
        <strain evidence="3">57</strain>
        <tissue evidence="3">Leaf</tissue>
    </source>
</reference>
<keyword evidence="4" id="KW-1185">Reference proteome</keyword>